<dbReference type="Proteomes" id="UP000193685">
    <property type="component" value="Unassembled WGS sequence"/>
</dbReference>
<dbReference type="RefSeq" id="XP_040728381.1">
    <property type="nucleotide sequence ID" value="XM_040870845.1"/>
</dbReference>
<evidence type="ECO:0000256" key="2">
    <source>
        <dbReference type="SAM" id="MobiDB-lite"/>
    </source>
</evidence>
<dbReference type="AlphaFoldDB" id="A0A1Y2FXI1"/>
<feature type="compositionally biased region" description="Low complexity" evidence="2">
    <location>
        <begin position="99"/>
        <end position="115"/>
    </location>
</feature>
<dbReference type="PANTHER" id="PTHR28260:SF1">
    <property type="entry name" value="SPINDLE POLE BODY COMPONENT SPC105"/>
    <property type="match status" value="1"/>
</dbReference>
<feature type="compositionally biased region" description="Polar residues" evidence="2">
    <location>
        <begin position="603"/>
        <end position="620"/>
    </location>
</feature>
<gene>
    <name evidence="4" type="ORF">BCR37DRAFT_390396</name>
</gene>
<evidence type="ECO:0000259" key="3">
    <source>
        <dbReference type="SMART" id="SM00787"/>
    </source>
</evidence>
<dbReference type="GO" id="GO:1990758">
    <property type="term" value="P:mitotic sister chromatid biorientation"/>
    <property type="evidence" value="ECO:0007669"/>
    <property type="project" value="TreeGrafter"/>
</dbReference>
<dbReference type="PANTHER" id="PTHR28260">
    <property type="entry name" value="SPINDLE POLE BODY COMPONENT SPC105"/>
    <property type="match status" value="1"/>
</dbReference>
<feature type="compositionally biased region" description="Polar residues" evidence="2">
    <location>
        <begin position="578"/>
        <end position="593"/>
    </location>
</feature>
<dbReference type="GO" id="GO:0000776">
    <property type="term" value="C:kinetochore"/>
    <property type="evidence" value="ECO:0007669"/>
    <property type="project" value="TreeGrafter"/>
</dbReference>
<evidence type="ECO:0000256" key="1">
    <source>
        <dbReference type="SAM" id="Coils"/>
    </source>
</evidence>
<proteinExistence type="predicted"/>
<dbReference type="STRING" id="56484.A0A1Y2FXI1"/>
<dbReference type="OrthoDB" id="5592879at2759"/>
<accession>A0A1Y2FXI1</accession>
<feature type="domain" description="Spc7 kinetochore protein" evidence="3">
    <location>
        <begin position="630"/>
        <end position="944"/>
    </location>
</feature>
<organism evidence="4 5">
    <name type="scientific">Protomyces lactucae-debilis</name>
    <dbReference type="NCBI Taxonomy" id="2754530"/>
    <lineage>
        <taxon>Eukaryota</taxon>
        <taxon>Fungi</taxon>
        <taxon>Dikarya</taxon>
        <taxon>Ascomycota</taxon>
        <taxon>Taphrinomycotina</taxon>
        <taxon>Taphrinomycetes</taxon>
        <taxon>Taphrinales</taxon>
        <taxon>Protomycetaceae</taxon>
        <taxon>Protomyces</taxon>
    </lineage>
</organism>
<dbReference type="SMART" id="SM00787">
    <property type="entry name" value="Spc7"/>
    <property type="match status" value="1"/>
</dbReference>
<dbReference type="Pfam" id="PF08317">
    <property type="entry name" value="Spc7"/>
    <property type="match status" value="1"/>
</dbReference>
<dbReference type="OMA" id="WNRVRMI"/>
<evidence type="ECO:0000313" key="4">
    <source>
        <dbReference type="EMBL" id="ORY87886.1"/>
    </source>
</evidence>
<keyword evidence="5" id="KW-1185">Reference proteome</keyword>
<dbReference type="Pfam" id="PF15402">
    <property type="entry name" value="MELT_2"/>
    <property type="match status" value="4"/>
</dbReference>
<protein>
    <submittedName>
        <fullName evidence="4">Spc7 kinetochore protein-domain-containing protein</fullName>
    </submittedName>
</protein>
<dbReference type="GeneID" id="63787444"/>
<feature type="region of interest" description="Disordered" evidence="2">
    <location>
        <begin position="1"/>
        <end position="130"/>
    </location>
</feature>
<feature type="region of interest" description="Disordered" evidence="2">
    <location>
        <begin position="352"/>
        <end position="376"/>
    </location>
</feature>
<dbReference type="EMBL" id="MCFI01000001">
    <property type="protein sequence ID" value="ORY87886.1"/>
    <property type="molecule type" value="Genomic_DNA"/>
</dbReference>
<comment type="caution">
    <text evidence="4">The sequence shown here is derived from an EMBL/GenBank/DDBJ whole genome shotgun (WGS) entry which is preliminary data.</text>
</comment>
<name>A0A1Y2FXI1_PROLT</name>
<evidence type="ECO:0000313" key="5">
    <source>
        <dbReference type="Proteomes" id="UP000193685"/>
    </source>
</evidence>
<dbReference type="GO" id="GO:0007094">
    <property type="term" value="P:mitotic spindle assembly checkpoint signaling"/>
    <property type="evidence" value="ECO:0007669"/>
    <property type="project" value="TreeGrafter"/>
</dbReference>
<feature type="region of interest" description="Disordered" evidence="2">
    <location>
        <begin position="575"/>
        <end position="626"/>
    </location>
</feature>
<dbReference type="InterPro" id="IPR013253">
    <property type="entry name" value="Spc7_domain"/>
</dbReference>
<dbReference type="GO" id="GO:0034501">
    <property type="term" value="P:protein localization to kinetochore"/>
    <property type="evidence" value="ECO:0007669"/>
    <property type="project" value="TreeGrafter"/>
</dbReference>
<reference evidence="4 5" key="1">
    <citation type="submission" date="2016-07" db="EMBL/GenBank/DDBJ databases">
        <title>Pervasive Adenine N6-methylation of Active Genes in Fungi.</title>
        <authorList>
            <consortium name="DOE Joint Genome Institute"/>
            <person name="Mondo S.J."/>
            <person name="Dannebaum R.O."/>
            <person name="Kuo R.C."/>
            <person name="Labutti K."/>
            <person name="Haridas S."/>
            <person name="Kuo A."/>
            <person name="Salamov A."/>
            <person name="Ahrendt S.R."/>
            <person name="Lipzen A."/>
            <person name="Sullivan W."/>
            <person name="Andreopoulos W.B."/>
            <person name="Clum A."/>
            <person name="Lindquist E."/>
            <person name="Daum C."/>
            <person name="Ramamoorthy G.K."/>
            <person name="Gryganskyi A."/>
            <person name="Culley D."/>
            <person name="Magnuson J.K."/>
            <person name="James T.Y."/>
            <person name="O'Malley M.A."/>
            <person name="Stajich J.E."/>
            <person name="Spatafora J.W."/>
            <person name="Visel A."/>
            <person name="Grigoriev I.V."/>
        </authorList>
    </citation>
    <scope>NUCLEOTIDE SEQUENCE [LARGE SCALE GENOMIC DNA]</scope>
    <source>
        <strain evidence="4 5">12-1054</strain>
    </source>
</reference>
<dbReference type="InterPro" id="IPR033338">
    <property type="entry name" value="Spc105/Spc7"/>
</dbReference>
<sequence length="1102" mass="119127">MNKENVPATPTFTRKRAKSFSTPPSARQPPPKQARGILKGNGDDAHTIAFIPIHSASKQVSGSAEKRRKSLNRRVSFASHASVRLFEKVGASPPESGTAASPRRSPRRASPARSPIGRGADDSNDDLTMDLTAVFPPSTAAAPAFKLSNPLLQHNKDLDAASSDSEEDELAGEDDTAAMDLTDVVPTLTRQHTPKRQVASPFRRAAAAMDLSADADESMDMTRALGQIHPVSLASQSPRKQTAAILEQDMSMDMTRPIGGLLQAQIDEQGEEDDSEVSMEETRVFQAQLMGQSPVKSETASDHTSHTVATVEDDTQRAFIGEGSATEIDVLQPRSTPVRTAALASPARSASRKVMVRVTTPKRASPVKKATPKTKSPVKQAFGMDFSWGAQQVPASPMDVSMADASACGDDAEDVTMDMTTVLGNIDRSGPDSPDISMMDRGETTEIDMSFTRVISHTAAAARTPVASPEKAKVVVKTASPKKRYSLSTGAVRSPMLEGLSPAPLPIAPVVEAPAPSTPQARPTSRRASLLDLPVTLFNSPSKVVLRSIDRPEFGKELIKTTDLRVSVLREKLAQLTPRKQGQQQQQDANTPKSVRAVAPVASPSTARKASASPTKTPLKTPSRAPLGKAAMLAPVTPLSPISLKSFLDMTGISFLTGLSTTRRRETIHANQVMTQDTPVDAEAARMEANAGVLPVLEMYQHSCRELTRYISEGRHMCDEMEASMNDENPEVFEAFRRADGPGKRELEGKFRDMKSAARLAARGVWYAWRTNLMMGVSQPLASNFEDLQRQAKALEVKEAEVLPKHAALEEDYAALKERVEALLREEDAYDASDVETALALAAENEEVERHLQAETELSAQLAQQEAMLLAETTALSSHLAETGKEVSMLEREAAQQRGFSLAELAELRRVLVELGRRSGWEVIQVTKQTMQLVLLSSLAVSVPLQGGDVPSLSLKTTPVDRLEATLLNYYLAQLQASLAEQGLSPKQALACIKEQWTAVCVLAEQVKCLAGAHPTKVHINQDDNLCIDTTVLLYASRTKFKVCFTVPPVLLDSEALEVQVQVVYGGVDGKAVERTIAGRVQGIASEKPGWLLESIKMPEGL</sequence>
<feature type="coiled-coil region" evidence="1">
    <location>
        <begin position="806"/>
        <end position="865"/>
    </location>
</feature>
<keyword evidence="1" id="KW-0175">Coiled coil</keyword>